<keyword evidence="4" id="KW-1185">Reference proteome</keyword>
<sequence>MKLQECVSVYENNEMRVREFGSENKVNGNECDCLVSSCERLVCRHIFAVRIVMKRELFSESDVPPKYLLSHFLGQDDLANRGKINMVRVSERREHALSATEKFCKLRPVALEICNLASHIDTAEF</sequence>
<keyword evidence="1" id="KW-0479">Metal-binding</keyword>
<dbReference type="EMBL" id="BLXT01003731">
    <property type="protein sequence ID" value="GFO03885.1"/>
    <property type="molecule type" value="Genomic_DNA"/>
</dbReference>
<proteinExistence type="predicted"/>
<gene>
    <name evidence="3" type="ORF">PoB_003039000</name>
</gene>
<dbReference type="InterPro" id="IPR007527">
    <property type="entry name" value="Znf_SWIM"/>
</dbReference>
<evidence type="ECO:0000313" key="3">
    <source>
        <dbReference type="EMBL" id="GFO03885.1"/>
    </source>
</evidence>
<name>A0AAV4AAQ0_9GAST</name>
<dbReference type="Proteomes" id="UP000735302">
    <property type="component" value="Unassembled WGS sequence"/>
</dbReference>
<keyword evidence="1" id="KW-0863">Zinc-finger</keyword>
<keyword evidence="1" id="KW-0862">Zinc</keyword>
<reference evidence="3 4" key="1">
    <citation type="journal article" date="2021" name="Elife">
        <title>Chloroplast acquisition without the gene transfer in kleptoplastic sea slugs, Plakobranchus ocellatus.</title>
        <authorList>
            <person name="Maeda T."/>
            <person name="Takahashi S."/>
            <person name="Yoshida T."/>
            <person name="Shimamura S."/>
            <person name="Takaki Y."/>
            <person name="Nagai Y."/>
            <person name="Toyoda A."/>
            <person name="Suzuki Y."/>
            <person name="Arimoto A."/>
            <person name="Ishii H."/>
            <person name="Satoh N."/>
            <person name="Nishiyama T."/>
            <person name="Hasebe M."/>
            <person name="Maruyama T."/>
            <person name="Minagawa J."/>
            <person name="Obokata J."/>
            <person name="Shigenobu S."/>
        </authorList>
    </citation>
    <scope>NUCLEOTIDE SEQUENCE [LARGE SCALE GENOMIC DNA]</scope>
</reference>
<feature type="domain" description="SWIM-type" evidence="2">
    <location>
        <begin position="15"/>
        <end position="54"/>
    </location>
</feature>
<dbReference type="PROSITE" id="PS50966">
    <property type="entry name" value="ZF_SWIM"/>
    <property type="match status" value="1"/>
</dbReference>
<evidence type="ECO:0000256" key="1">
    <source>
        <dbReference type="PROSITE-ProRule" id="PRU00325"/>
    </source>
</evidence>
<accession>A0AAV4AAQ0</accession>
<organism evidence="3 4">
    <name type="scientific">Plakobranchus ocellatus</name>
    <dbReference type="NCBI Taxonomy" id="259542"/>
    <lineage>
        <taxon>Eukaryota</taxon>
        <taxon>Metazoa</taxon>
        <taxon>Spiralia</taxon>
        <taxon>Lophotrochozoa</taxon>
        <taxon>Mollusca</taxon>
        <taxon>Gastropoda</taxon>
        <taxon>Heterobranchia</taxon>
        <taxon>Euthyneura</taxon>
        <taxon>Panpulmonata</taxon>
        <taxon>Sacoglossa</taxon>
        <taxon>Placobranchoidea</taxon>
        <taxon>Plakobranchidae</taxon>
        <taxon>Plakobranchus</taxon>
    </lineage>
</organism>
<evidence type="ECO:0000259" key="2">
    <source>
        <dbReference type="PROSITE" id="PS50966"/>
    </source>
</evidence>
<protein>
    <recommendedName>
        <fullName evidence="2">SWIM-type domain-containing protein</fullName>
    </recommendedName>
</protein>
<comment type="caution">
    <text evidence="3">The sequence shown here is derived from an EMBL/GenBank/DDBJ whole genome shotgun (WGS) entry which is preliminary data.</text>
</comment>
<evidence type="ECO:0000313" key="4">
    <source>
        <dbReference type="Proteomes" id="UP000735302"/>
    </source>
</evidence>
<dbReference type="GO" id="GO:0008270">
    <property type="term" value="F:zinc ion binding"/>
    <property type="evidence" value="ECO:0007669"/>
    <property type="project" value="UniProtKB-KW"/>
</dbReference>
<dbReference type="AlphaFoldDB" id="A0AAV4AAQ0"/>